<keyword evidence="1" id="KW-1133">Transmembrane helix</keyword>
<keyword evidence="3" id="KW-1185">Reference proteome</keyword>
<evidence type="ECO:0000256" key="1">
    <source>
        <dbReference type="SAM" id="Phobius"/>
    </source>
</evidence>
<feature type="transmembrane region" description="Helical" evidence="1">
    <location>
        <begin position="20"/>
        <end position="38"/>
    </location>
</feature>
<evidence type="ECO:0000313" key="3">
    <source>
        <dbReference type="Proteomes" id="UP000800235"/>
    </source>
</evidence>
<keyword evidence="1" id="KW-0472">Membrane</keyword>
<protein>
    <submittedName>
        <fullName evidence="2">Uncharacterized protein</fullName>
    </submittedName>
</protein>
<gene>
    <name evidence="2" type="ORF">EJ08DRAFT_318917</name>
</gene>
<evidence type="ECO:0000313" key="2">
    <source>
        <dbReference type="EMBL" id="KAF2428758.1"/>
    </source>
</evidence>
<accession>A0A9P4NNS5</accession>
<dbReference type="EMBL" id="MU007053">
    <property type="protein sequence ID" value="KAF2428758.1"/>
    <property type="molecule type" value="Genomic_DNA"/>
</dbReference>
<dbReference type="AlphaFoldDB" id="A0A9P4NNS5"/>
<organism evidence="2 3">
    <name type="scientific">Tothia fuscella</name>
    <dbReference type="NCBI Taxonomy" id="1048955"/>
    <lineage>
        <taxon>Eukaryota</taxon>
        <taxon>Fungi</taxon>
        <taxon>Dikarya</taxon>
        <taxon>Ascomycota</taxon>
        <taxon>Pezizomycotina</taxon>
        <taxon>Dothideomycetes</taxon>
        <taxon>Pleosporomycetidae</taxon>
        <taxon>Venturiales</taxon>
        <taxon>Cylindrosympodiaceae</taxon>
        <taxon>Tothia</taxon>
    </lineage>
</organism>
<keyword evidence="1" id="KW-0812">Transmembrane</keyword>
<comment type="caution">
    <text evidence="2">The sequence shown here is derived from an EMBL/GenBank/DDBJ whole genome shotgun (WGS) entry which is preliminary data.</text>
</comment>
<dbReference type="Proteomes" id="UP000800235">
    <property type="component" value="Unassembled WGS sequence"/>
</dbReference>
<sequence length="137" mass="15900">MFAVRFIVLSQRLCFAWRLGYIRCLVPNVVAGIWVLFLERVLMNLFHYIMLSFLHDCPRGVSSRQSWSNGIRIDPPELMRSESIRRFFLRLPSYCRTQYPVIFTMLTSAQCEQSHSSLELLEIRGQKVIGRANAGNG</sequence>
<name>A0A9P4NNS5_9PEZI</name>
<reference evidence="2" key="1">
    <citation type="journal article" date="2020" name="Stud. Mycol.">
        <title>101 Dothideomycetes genomes: a test case for predicting lifestyles and emergence of pathogens.</title>
        <authorList>
            <person name="Haridas S."/>
            <person name="Albert R."/>
            <person name="Binder M."/>
            <person name="Bloem J."/>
            <person name="Labutti K."/>
            <person name="Salamov A."/>
            <person name="Andreopoulos B."/>
            <person name="Baker S."/>
            <person name="Barry K."/>
            <person name="Bills G."/>
            <person name="Bluhm B."/>
            <person name="Cannon C."/>
            <person name="Castanera R."/>
            <person name="Culley D."/>
            <person name="Daum C."/>
            <person name="Ezra D."/>
            <person name="Gonzalez J."/>
            <person name="Henrissat B."/>
            <person name="Kuo A."/>
            <person name="Liang C."/>
            <person name="Lipzen A."/>
            <person name="Lutzoni F."/>
            <person name="Magnuson J."/>
            <person name="Mondo S."/>
            <person name="Nolan M."/>
            <person name="Ohm R."/>
            <person name="Pangilinan J."/>
            <person name="Park H.-J."/>
            <person name="Ramirez L."/>
            <person name="Alfaro M."/>
            <person name="Sun H."/>
            <person name="Tritt A."/>
            <person name="Yoshinaga Y."/>
            <person name="Zwiers L.-H."/>
            <person name="Turgeon B."/>
            <person name="Goodwin S."/>
            <person name="Spatafora J."/>
            <person name="Crous P."/>
            <person name="Grigoriev I."/>
        </authorList>
    </citation>
    <scope>NUCLEOTIDE SEQUENCE</scope>
    <source>
        <strain evidence="2">CBS 130266</strain>
    </source>
</reference>
<proteinExistence type="predicted"/>